<accession>A0A0K6G760</accession>
<keyword evidence="2" id="KW-1185">Reference proteome</keyword>
<proteinExistence type="predicted"/>
<dbReference type="AlphaFoldDB" id="A0A0K6G760"/>
<name>A0A0K6G760_9AGAM</name>
<reference evidence="1 2" key="1">
    <citation type="submission" date="2015-07" db="EMBL/GenBank/DDBJ databases">
        <authorList>
            <person name="Noorani M."/>
        </authorList>
    </citation>
    <scope>NUCLEOTIDE SEQUENCE [LARGE SCALE GENOMIC DNA]</scope>
    <source>
        <strain evidence="1">BBA 69670</strain>
    </source>
</reference>
<dbReference type="Proteomes" id="UP000044841">
    <property type="component" value="Unassembled WGS sequence"/>
</dbReference>
<evidence type="ECO:0000313" key="2">
    <source>
        <dbReference type="Proteomes" id="UP000044841"/>
    </source>
</evidence>
<organism evidence="1 2">
    <name type="scientific">Rhizoctonia solani</name>
    <dbReference type="NCBI Taxonomy" id="456999"/>
    <lineage>
        <taxon>Eukaryota</taxon>
        <taxon>Fungi</taxon>
        <taxon>Dikarya</taxon>
        <taxon>Basidiomycota</taxon>
        <taxon>Agaricomycotina</taxon>
        <taxon>Agaricomycetes</taxon>
        <taxon>Cantharellales</taxon>
        <taxon>Ceratobasidiaceae</taxon>
        <taxon>Rhizoctonia</taxon>
    </lineage>
</organism>
<evidence type="ECO:0000313" key="1">
    <source>
        <dbReference type="EMBL" id="CUA74331.1"/>
    </source>
</evidence>
<protein>
    <submittedName>
        <fullName evidence="1">Uncharacterized protein</fullName>
    </submittedName>
</protein>
<dbReference type="EMBL" id="CYGV01001434">
    <property type="protein sequence ID" value="CUA74331.1"/>
    <property type="molecule type" value="Genomic_DNA"/>
</dbReference>
<gene>
    <name evidence="1" type="ORF">RSOLAG22IIIB_05493</name>
</gene>
<sequence length="161" mass="19359">MFPTAQKYFASVVELFAKSDWADSPRSMTYNLRDITENHCNHTPIIIYEMISIALIHVRLFEESIHERCRVKEPDAPIHPDPFWYYDGYEYVLGALVEWWKREGCKIIPREQYESKPEMFRIHDFFIQLLCKFILWEDYCIEIEDDLGIRAAKDLMDLQEK</sequence>